<dbReference type="EMBL" id="JBHSFA010000005">
    <property type="protein sequence ID" value="MFC4542067.1"/>
    <property type="molecule type" value="Genomic_DNA"/>
</dbReference>
<dbReference type="InterPro" id="IPR032808">
    <property type="entry name" value="DoxX"/>
</dbReference>
<evidence type="ECO:0000313" key="6">
    <source>
        <dbReference type="EMBL" id="MFC4542067.1"/>
    </source>
</evidence>
<sequence length="178" mass="19979">MSTNTMRLDTRLFGREVSYGLDGPWASYWLVFLRLITGWWFLSAGLGKIVEYGLLYDAEGWLLHATEGSIVYPVTEWFALNAVIIPNFMVPWGQLAIGLGLIFGCLTRLAAANGAILMFFFYFGGTGWENGFVNGDLLGLLLFLTIIVFAAGRVWGIDAYLEQTDAVEKRPWLRYLMG</sequence>
<evidence type="ECO:0000256" key="3">
    <source>
        <dbReference type="ARBA" id="ARBA00022989"/>
    </source>
</evidence>
<proteinExistence type="predicted"/>
<feature type="transmembrane region" description="Helical" evidence="5">
    <location>
        <begin position="137"/>
        <end position="161"/>
    </location>
</feature>
<dbReference type="PANTHER" id="PTHR39157">
    <property type="entry name" value="INTEGRAL MEMBRANE PROTEIN-RELATED"/>
    <property type="match status" value="1"/>
</dbReference>
<dbReference type="PANTHER" id="PTHR39157:SF1">
    <property type="entry name" value="DOXX FAMILY PROTEIN"/>
    <property type="match status" value="1"/>
</dbReference>
<evidence type="ECO:0000256" key="4">
    <source>
        <dbReference type="ARBA" id="ARBA00023136"/>
    </source>
</evidence>
<dbReference type="GO" id="GO:0016020">
    <property type="term" value="C:membrane"/>
    <property type="evidence" value="ECO:0007669"/>
    <property type="project" value="UniProtKB-SubCell"/>
</dbReference>
<protein>
    <submittedName>
        <fullName evidence="6">DoxX family membrane protein</fullName>
    </submittedName>
</protein>
<reference evidence="6 7" key="1">
    <citation type="journal article" date="2019" name="Int. J. Syst. Evol. Microbiol.">
        <title>The Global Catalogue of Microorganisms (GCM) 10K type strain sequencing project: providing services to taxonomists for standard genome sequencing and annotation.</title>
        <authorList>
            <consortium name="The Broad Institute Genomics Platform"/>
            <consortium name="The Broad Institute Genome Sequencing Center for Infectious Disease"/>
            <person name="Wu L."/>
            <person name="Ma J."/>
        </authorList>
    </citation>
    <scope>NUCLEOTIDE SEQUENCE [LARGE SCALE GENOMIC DNA]</scope>
    <source>
        <strain evidence="6 7">WLHS5</strain>
    </source>
</reference>
<dbReference type="Proteomes" id="UP001595898">
    <property type="component" value="Unassembled WGS sequence"/>
</dbReference>
<comment type="caution">
    <text evidence="6">The sequence shown here is derived from an EMBL/GenBank/DDBJ whole genome shotgun (WGS) entry which is preliminary data.</text>
</comment>
<dbReference type="AlphaFoldDB" id="A0ABD5PNE4"/>
<feature type="transmembrane region" description="Helical" evidence="5">
    <location>
        <begin position="97"/>
        <end position="125"/>
    </location>
</feature>
<evidence type="ECO:0000256" key="1">
    <source>
        <dbReference type="ARBA" id="ARBA00004141"/>
    </source>
</evidence>
<keyword evidence="7" id="KW-1185">Reference proteome</keyword>
<name>A0ABD5PNE4_9EURY</name>
<keyword evidence="4 5" id="KW-0472">Membrane</keyword>
<keyword evidence="3 5" id="KW-1133">Transmembrane helix</keyword>
<evidence type="ECO:0000256" key="5">
    <source>
        <dbReference type="SAM" id="Phobius"/>
    </source>
</evidence>
<comment type="subcellular location">
    <subcellularLocation>
        <location evidence="1">Membrane</location>
        <topology evidence="1">Multi-pass membrane protein</topology>
    </subcellularLocation>
</comment>
<keyword evidence="2 5" id="KW-0812">Transmembrane</keyword>
<dbReference type="RefSeq" id="WP_250141473.1">
    <property type="nucleotide sequence ID" value="NZ_JALIQP010000004.1"/>
</dbReference>
<feature type="transmembrane region" description="Helical" evidence="5">
    <location>
        <begin position="28"/>
        <end position="50"/>
    </location>
</feature>
<gene>
    <name evidence="6" type="ORF">ACFO5R_09020</name>
</gene>
<evidence type="ECO:0000313" key="7">
    <source>
        <dbReference type="Proteomes" id="UP001595898"/>
    </source>
</evidence>
<dbReference type="Pfam" id="PF07681">
    <property type="entry name" value="DoxX"/>
    <property type="match status" value="1"/>
</dbReference>
<evidence type="ECO:0000256" key="2">
    <source>
        <dbReference type="ARBA" id="ARBA00022692"/>
    </source>
</evidence>
<accession>A0ABD5PNE4</accession>
<organism evidence="6 7">
    <name type="scientific">Halosolutus amylolyticus</name>
    <dbReference type="NCBI Taxonomy" id="2932267"/>
    <lineage>
        <taxon>Archaea</taxon>
        <taxon>Methanobacteriati</taxon>
        <taxon>Methanobacteriota</taxon>
        <taxon>Stenosarchaea group</taxon>
        <taxon>Halobacteria</taxon>
        <taxon>Halobacteriales</taxon>
        <taxon>Natrialbaceae</taxon>
        <taxon>Halosolutus</taxon>
    </lineage>
</organism>